<name>A0A9P1GTJ9_9DINO</name>
<evidence type="ECO:0000313" key="1">
    <source>
        <dbReference type="EMBL" id="CAI4020501.1"/>
    </source>
</evidence>
<gene>
    <name evidence="1" type="ORF">C1SCF055_LOCUS44914</name>
</gene>
<comment type="caution">
    <text evidence="1">The sequence shown here is derived from an EMBL/GenBank/DDBJ whole genome shotgun (WGS) entry which is preliminary data.</text>
</comment>
<dbReference type="EMBL" id="CAMXCT010006814">
    <property type="protein sequence ID" value="CAI4020501.1"/>
    <property type="molecule type" value="Genomic_DNA"/>
</dbReference>
<sequence>VAFWYPTKDVDFTHPVPTGVSLAQWEAQPSEVLGGSQFAFSSGTLAQHAALCGACAPQVPEVLPGLGNADLRGLTQVYASPQTPRSVKDQIVATRTDVLEETECDFSVVGERLLQESEKANYKPCSAIWTHPTSGGQLFIANQASATSKDVLQEHKVGFIDPDVRYLYYPVAYWREAASDRSPKSDLERPRREDYFPTHLRVLKVATVRVLPAWQVSWSNLVGDLITGVKDGQIVAEIVFHKFKRLCNLDFKSALCAAKVARPSVDPMAHLQALLRKFLGVPLPRFELAKRHGVVEKAVEQARQQGFQVFNIKPPKQGPSSESNAL</sequence>
<dbReference type="EMBL" id="CAMXCT020006814">
    <property type="protein sequence ID" value="CAL1173876.1"/>
    <property type="molecule type" value="Genomic_DNA"/>
</dbReference>
<reference evidence="1" key="1">
    <citation type="submission" date="2022-10" db="EMBL/GenBank/DDBJ databases">
        <authorList>
            <person name="Chen Y."/>
            <person name="Dougan E. K."/>
            <person name="Chan C."/>
            <person name="Rhodes N."/>
            <person name="Thang M."/>
        </authorList>
    </citation>
    <scope>NUCLEOTIDE SEQUENCE</scope>
</reference>
<accession>A0A9P1GTJ9</accession>
<evidence type="ECO:0000313" key="2">
    <source>
        <dbReference type="EMBL" id="CAL1173876.1"/>
    </source>
</evidence>
<keyword evidence="3" id="KW-1185">Reference proteome</keyword>
<reference evidence="2" key="2">
    <citation type="submission" date="2024-04" db="EMBL/GenBank/DDBJ databases">
        <authorList>
            <person name="Chen Y."/>
            <person name="Shah S."/>
            <person name="Dougan E. K."/>
            <person name="Thang M."/>
            <person name="Chan C."/>
        </authorList>
    </citation>
    <scope>NUCLEOTIDE SEQUENCE [LARGE SCALE GENOMIC DNA]</scope>
</reference>
<evidence type="ECO:0000313" key="3">
    <source>
        <dbReference type="Proteomes" id="UP001152797"/>
    </source>
</evidence>
<dbReference type="AlphaFoldDB" id="A0A9P1GTJ9"/>
<organism evidence="1">
    <name type="scientific">Cladocopium goreaui</name>
    <dbReference type="NCBI Taxonomy" id="2562237"/>
    <lineage>
        <taxon>Eukaryota</taxon>
        <taxon>Sar</taxon>
        <taxon>Alveolata</taxon>
        <taxon>Dinophyceae</taxon>
        <taxon>Suessiales</taxon>
        <taxon>Symbiodiniaceae</taxon>
        <taxon>Cladocopium</taxon>
    </lineage>
</organism>
<feature type="non-terminal residue" evidence="1">
    <location>
        <position position="1"/>
    </location>
</feature>
<protein>
    <submittedName>
        <fullName evidence="1">Uncharacterized protein</fullName>
    </submittedName>
</protein>
<dbReference type="EMBL" id="CAMXCT030006814">
    <property type="protein sequence ID" value="CAL4807813.1"/>
    <property type="molecule type" value="Genomic_DNA"/>
</dbReference>
<dbReference type="Proteomes" id="UP001152797">
    <property type="component" value="Unassembled WGS sequence"/>
</dbReference>
<proteinExistence type="predicted"/>
<feature type="non-terminal residue" evidence="1">
    <location>
        <position position="326"/>
    </location>
</feature>